<organism evidence="2 3">
    <name type="scientific">Gottfriedia solisilvae</name>
    <dbReference type="NCBI Taxonomy" id="1516104"/>
    <lineage>
        <taxon>Bacteria</taxon>
        <taxon>Bacillati</taxon>
        <taxon>Bacillota</taxon>
        <taxon>Bacilli</taxon>
        <taxon>Bacillales</taxon>
        <taxon>Bacillaceae</taxon>
        <taxon>Gottfriedia</taxon>
    </lineage>
</organism>
<evidence type="ECO:0008006" key="4">
    <source>
        <dbReference type="Google" id="ProtNLM"/>
    </source>
</evidence>
<keyword evidence="3" id="KW-1185">Reference proteome</keyword>
<feature type="coiled-coil region" evidence="1">
    <location>
        <begin position="1"/>
        <end position="28"/>
    </location>
</feature>
<accession>A0A8J3AKF0</accession>
<keyword evidence="1" id="KW-0175">Coiled coil</keyword>
<comment type="caution">
    <text evidence="2">The sequence shown here is derived from an EMBL/GenBank/DDBJ whole genome shotgun (WGS) entry which is preliminary data.</text>
</comment>
<reference evidence="3" key="1">
    <citation type="journal article" date="2019" name="Int. J. Syst. Evol. Microbiol.">
        <title>The Global Catalogue of Microorganisms (GCM) 10K type strain sequencing project: providing services to taxonomists for standard genome sequencing and annotation.</title>
        <authorList>
            <consortium name="The Broad Institute Genomics Platform"/>
            <consortium name="The Broad Institute Genome Sequencing Center for Infectious Disease"/>
            <person name="Wu L."/>
            <person name="Ma J."/>
        </authorList>
    </citation>
    <scope>NUCLEOTIDE SEQUENCE [LARGE SCALE GENOMIC DNA]</scope>
    <source>
        <strain evidence="3">CGMCC 1.14993</strain>
    </source>
</reference>
<proteinExistence type="predicted"/>
<dbReference type="RefSeq" id="WP_087997745.1">
    <property type="nucleotide sequence ID" value="NZ_BMHB01000001.1"/>
</dbReference>
<protein>
    <recommendedName>
        <fullName evidence="4">EVE domain-containing protein</fullName>
    </recommendedName>
</protein>
<dbReference type="OrthoDB" id="2859937at2"/>
<sequence length="189" mass="21913">MNEMLKRLEVLENVVEQLNVKVNLLQQTNQQPVEEIFKEVPHWKRNSVSKYMIKVVYPGIYRSKDKPRAAFPKNRRTVAEKIEVGQYMFIYATSPEKKIIGLTKVISSIKKVDVDRWPYSIDLVWIVGPKPGVQFKEVGLDIRPLPGDTLFSISDDRAQDVIKALNEQPDLDKGMLDYLADKYEDEDLF</sequence>
<dbReference type="SUPFAM" id="SSF88697">
    <property type="entry name" value="PUA domain-like"/>
    <property type="match status" value="1"/>
</dbReference>
<evidence type="ECO:0000256" key="1">
    <source>
        <dbReference type="SAM" id="Coils"/>
    </source>
</evidence>
<dbReference type="InterPro" id="IPR015947">
    <property type="entry name" value="PUA-like_sf"/>
</dbReference>
<dbReference type="EMBL" id="BMHB01000001">
    <property type="protein sequence ID" value="GGI12587.1"/>
    <property type="molecule type" value="Genomic_DNA"/>
</dbReference>
<name>A0A8J3AKF0_9BACI</name>
<evidence type="ECO:0000313" key="3">
    <source>
        <dbReference type="Proteomes" id="UP000626244"/>
    </source>
</evidence>
<evidence type="ECO:0000313" key="2">
    <source>
        <dbReference type="EMBL" id="GGI12587.1"/>
    </source>
</evidence>
<gene>
    <name evidence="2" type="ORF">GCM10007380_13660</name>
</gene>
<dbReference type="Proteomes" id="UP000626244">
    <property type="component" value="Unassembled WGS sequence"/>
</dbReference>
<dbReference type="AlphaFoldDB" id="A0A8J3AKF0"/>